<accession>B0DGA0</accession>
<dbReference type="InParanoid" id="B0DGA0"/>
<gene>
    <name evidence="1" type="ORF">LACBIDRAFT_300201</name>
</gene>
<protein>
    <submittedName>
        <fullName evidence="1">Predicted protein</fullName>
    </submittedName>
</protein>
<dbReference type="KEGG" id="lbc:LACBIDRAFT_300201"/>
<dbReference type="HOGENOM" id="CLU_2722648_0_0_1"/>
<keyword evidence="2" id="KW-1185">Reference proteome</keyword>
<dbReference type="AlphaFoldDB" id="B0DGA0"/>
<dbReference type="GeneID" id="6078564"/>
<organism evidence="2">
    <name type="scientific">Laccaria bicolor (strain S238N-H82 / ATCC MYA-4686)</name>
    <name type="common">Bicoloured deceiver</name>
    <name type="synonym">Laccaria laccata var. bicolor</name>
    <dbReference type="NCBI Taxonomy" id="486041"/>
    <lineage>
        <taxon>Eukaryota</taxon>
        <taxon>Fungi</taxon>
        <taxon>Dikarya</taxon>
        <taxon>Basidiomycota</taxon>
        <taxon>Agaricomycotina</taxon>
        <taxon>Agaricomycetes</taxon>
        <taxon>Agaricomycetidae</taxon>
        <taxon>Agaricales</taxon>
        <taxon>Agaricineae</taxon>
        <taxon>Hydnangiaceae</taxon>
        <taxon>Laccaria</taxon>
    </lineage>
</organism>
<dbReference type="RefSeq" id="XP_001882851.1">
    <property type="nucleotide sequence ID" value="XM_001882816.1"/>
</dbReference>
<evidence type="ECO:0000313" key="2">
    <source>
        <dbReference type="Proteomes" id="UP000001194"/>
    </source>
</evidence>
<name>B0DGA0_LACBS</name>
<sequence length="72" mass="8141">MIPLIPFLLPLTCRPSEITVVKLAWQDHTSKIHRSDTSWGMTPRGQFLPAKELASEAFCHSGVRSVRPEVLR</sequence>
<evidence type="ECO:0000313" key="1">
    <source>
        <dbReference type="EMBL" id="EDR06479.1"/>
    </source>
</evidence>
<dbReference type="EMBL" id="DS547108">
    <property type="protein sequence ID" value="EDR06479.1"/>
    <property type="molecule type" value="Genomic_DNA"/>
</dbReference>
<reference evidence="1 2" key="1">
    <citation type="journal article" date="2008" name="Nature">
        <title>The genome of Laccaria bicolor provides insights into mycorrhizal symbiosis.</title>
        <authorList>
            <person name="Martin F."/>
            <person name="Aerts A."/>
            <person name="Ahren D."/>
            <person name="Brun A."/>
            <person name="Danchin E.G.J."/>
            <person name="Duchaussoy F."/>
            <person name="Gibon J."/>
            <person name="Kohler A."/>
            <person name="Lindquist E."/>
            <person name="Pereda V."/>
            <person name="Salamov A."/>
            <person name="Shapiro H.J."/>
            <person name="Wuyts J."/>
            <person name="Blaudez D."/>
            <person name="Buee M."/>
            <person name="Brokstein P."/>
            <person name="Canbaeck B."/>
            <person name="Cohen D."/>
            <person name="Courty P.E."/>
            <person name="Coutinho P.M."/>
            <person name="Delaruelle C."/>
            <person name="Detter J.C."/>
            <person name="Deveau A."/>
            <person name="DiFazio S."/>
            <person name="Duplessis S."/>
            <person name="Fraissinet-Tachet L."/>
            <person name="Lucic E."/>
            <person name="Frey-Klett P."/>
            <person name="Fourrey C."/>
            <person name="Feussner I."/>
            <person name="Gay G."/>
            <person name="Grimwood J."/>
            <person name="Hoegger P.J."/>
            <person name="Jain P."/>
            <person name="Kilaru S."/>
            <person name="Labbe J."/>
            <person name="Lin Y.C."/>
            <person name="Legue V."/>
            <person name="Le Tacon F."/>
            <person name="Marmeisse R."/>
            <person name="Melayah D."/>
            <person name="Montanini B."/>
            <person name="Muratet M."/>
            <person name="Nehls U."/>
            <person name="Niculita-Hirzel H."/>
            <person name="Oudot-Le Secq M.P."/>
            <person name="Peter M."/>
            <person name="Quesneville H."/>
            <person name="Rajashekar B."/>
            <person name="Reich M."/>
            <person name="Rouhier N."/>
            <person name="Schmutz J."/>
            <person name="Yin T."/>
            <person name="Chalot M."/>
            <person name="Henrissat B."/>
            <person name="Kuees U."/>
            <person name="Lucas S."/>
            <person name="Van de Peer Y."/>
            <person name="Podila G.K."/>
            <person name="Polle A."/>
            <person name="Pukkila P.J."/>
            <person name="Richardson P.M."/>
            <person name="Rouze P."/>
            <person name="Sanders I.R."/>
            <person name="Stajich J.E."/>
            <person name="Tunlid A."/>
            <person name="Tuskan G."/>
            <person name="Grigoriev I.V."/>
        </authorList>
    </citation>
    <scope>NUCLEOTIDE SEQUENCE [LARGE SCALE GENOMIC DNA]</scope>
    <source>
        <strain evidence="2">S238N-H82 / ATCC MYA-4686</strain>
    </source>
</reference>
<dbReference type="Proteomes" id="UP000001194">
    <property type="component" value="Unassembled WGS sequence"/>
</dbReference>
<proteinExistence type="predicted"/>